<dbReference type="GO" id="GO:0015627">
    <property type="term" value="C:type II protein secretion system complex"/>
    <property type="evidence" value="ECO:0007669"/>
    <property type="project" value="InterPro"/>
</dbReference>
<dbReference type="GO" id="GO:0015628">
    <property type="term" value="P:protein secretion by the type II secretion system"/>
    <property type="evidence" value="ECO:0007669"/>
    <property type="project" value="InterPro"/>
</dbReference>
<dbReference type="PANTHER" id="PTHR30012">
    <property type="entry name" value="GENERAL SECRETION PATHWAY PROTEIN"/>
    <property type="match status" value="1"/>
</dbReference>
<comment type="caution">
    <text evidence="17">The sequence shown here is derived from an EMBL/GenBank/DDBJ whole genome shotgun (WGS) entry which is preliminary data.</text>
</comment>
<feature type="transmembrane region" description="Helical" evidence="15">
    <location>
        <begin position="171"/>
        <end position="194"/>
    </location>
</feature>
<evidence type="ECO:0000259" key="16">
    <source>
        <dbReference type="Pfam" id="PF00482"/>
    </source>
</evidence>
<evidence type="ECO:0000256" key="7">
    <source>
        <dbReference type="ARBA" id="ARBA00022692"/>
    </source>
</evidence>
<evidence type="ECO:0000256" key="13">
    <source>
        <dbReference type="ARBA" id="ARBA00030750"/>
    </source>
</evidence>
<dbReference type="FunFam" id="1.20.81.30:FF:000001">
    <property type="entry name" value="Type II secretion system protein F"/>
    <property type="match status" value="2"/>
</dbReference>
<dbReference type="Proteomes" id="UP000241167">
    <property type="component" value="Unassembled WGS sequence"/>
</dbReference>
<dbReference type="AlphaFoldDB" id="A0A2P7QS37"/>
<evidence type="ECO:0000256" key="12">
    <source>
        <dbReference type="ARBA" id="ARBA00023136"/>
    </source>
</evidence>
<evidence type="ECO:0000256" key="4">
    <source>
        <dbReference type="ARBA" id="ARBA00022448"/>
    </source>
</evidence>
<organism evidence="17 18">
    <name type="scientific">Allosphingosinicella deserti</name>
    <dbReference type="NCBI Taxonomy" id="2116704"/>
    <lineage>
        <taxon>Bacteria</taxon>
        <taxon>Pseudomonadati</taxon>
        <taxon>Pseudomonadota</taxon>
        <taxon>Alphaproteobacteria</taxon>
        <taxon>Sphingomonadales</taxon>
        <taxon>Sphingomonadaceae</taxon>
        <taxon>Allosphingosinicella</taxon>
    </lineage>
</organism>
<keyword evidence="4 14" id="KW-0813">Transport</keyword>
<keyword evidence="8" id="KW-0479">Metal-binding</keyword>
<keyword evidence="5" id="KW-1003">Cell membrane</keyword>
<evidence type="ECO:0000256" key="9">
    <source>
        <dbReference type="ARBA" id="ARBA00022837"/>
    </source>
</evidence>
<feature type="transmembrane region" description="Helical" evidence="15">
    <location>
        <begin position="371"/>
        <end position="399"/>
    </location>
</feature>
<feature type="domain" description="Type II secretion system protein GspF" evidence="16">
    <location>
        <begin position="73"/>
        <end position="195"/>
    </location>
</feature>
<keyword evidence="11 15" id="KW-1133">Transmembrane helix</keyword>
<dbReference type="Pfam" id="PF00482">
    <property type="entry name" value="T2SSF"/>
    <property type="match status" value="2"/>
</dbReference>
<evidence type="ECO:0000256" key="14">
    <source>
        <dbReference type="RuleBase" id="RU003923"/>
    </source>
</evidence>
<keyword evidence="10" id="KW-0653">Protein transport</keyword>
<dbReference type="PANTHER" id="PTHR30012:SF0">
    <property type="entry name" value="TYPE II SECRETION SYSTEM PROTEIN F-RELATED"/>
    <property type="match status" value="1"/>
</dbReference>
<evidence type="ECO:0000256" key="3">
    <source>
        <dbReference type="ARBA" id="ARBA00005745"/>
    </source>
</evidence>
<reference evidence="17 18" key="1">
    <citation type="submission" date="2018-03" db="EMBL/GenBank/DDBJ databases">
        <title>The draft genome of Sphingosinicella sp. GL-C-18.</title>
        <authorList>
            <person name="Liu L."/>
            <person name="Li L."/>
            <person name="Liang L."/>
            <person name="Zhang X."/>
            <person name="Wang T."/>
        </authorList>
    </citation>
    <scope>NUCLEOTIDE SEQUENCE [LARGE SCALE GENOMIC DNA]</scope>
    <source>
        <strain evidence="17 18">GL-C-18</strain>
    </source>
</reference>
<name>A0A2P7QS37_9SPHN</name>
<evidence type="ECO:0000313" key="17">
    <source>
        <dbReference type="EMBL" id="PSJ40774.1"/>
    </source>
</evidence>
<evidence type="ECO:0000256" key="5">
    <source>
        <dbReference type="ARBA" id="ARBA00022475"/>
    </source>
</evidence>
<evidence type="ECO:0000313" key="18">
    <source>
        <dbReference type="Proteomes" id="UP000241167"/>
    </source>
</evidence>
<evidence type="ECO:0000256" key="11">
    <source>
        <dbReference type="ARBA" id="ARBA00022989"/>
    </source>
</evidence>
<dbReference type="GO" id="GO:0005886">
    <property type="term" value="C:plasma membrane"/>
    <property type="evidence" value="ECO:0007669"/>
    <property type="project" value="UniProtKB-SubCell"/>
</dbReference>
<accession>A0A2P7QS37</accession>
<keyword evidence="7 14" id="KW-0812">Transmembrane</keyword>
<comment type="function">
    <text evidence="1">Component of the type II secretion system inner membrane complex required for the energy-dependent secretion of extracellular factors such as proteases and toxins from the periplasm.</text>
</comment>
<dbReference type="OrthoDB" id="9805682at2"/>
<comment type="similarity">
    <text evidence="3 14">Belongs to the GSP F family.</text>
</comment>
<keyword evidence="18" id="KW-1185">Reference proteome</keyword>
<keyword evidence="12 15" id="KW-0472">Membrane</keyword>
<dbReference type="InterPro" id="IPR042094">
    <property type="entry name" value="T2SS_GspF_sf"/>
</dbReference>
<gene>
    <name evidence="17" type="primary">gspF</name>
    <name evidence="17" type="ORF">C7I55_10785</name>
</gene>
<dbReference type="NCBIfam" id="TIGR02120">
    <property type="entry name" value="GspF"/>
    <property type="match status" value="1"/>
</dbReference>
<evidence type="ECO:0000256" key="1">
    <source>
        <dbReference type="ARBA" id="ARBA00002684"/>
    </source>
</evidence>
<dbReference type="RefSeq" id="WP_106512926.1">
    <property type="nucleotide sequence ID" value="NZ_PXYI01000003.1"/>
</dbReference>
<dbReference type="PROSITE" id="PS00874">
    <property type="entry name" value="T2SP_F"/>
    <property type="match status" value="1"/>
</dbReference>
<evidence type="ECO:0000256" key="8">
    <source>
        <dbReference type="ARBA" id="ARBA00022723"/>
    </source>
</evidence>
<feature type="transmembrane region" description="Helical" evidence="15">
    <location>
        <begin position="214"/>
        <end position="242"/>
    </location>
</feature>
<proteinExistence type="inferred from homology"/>
<dbReference type="EMBL" id="PXYI01000003">
    <property type="protein sequence ID" value="PSJ40774.1"/>
    <property type="molecule type" value="Genomic_DNA"/>
</dbReference>
<evidence type="ECO:0000256" key="6">
    <source>
        <dbReference type="ARBA" id="ARBA00022519"/>
    </source>
</evidence>
<dbReference type="Gene3D" id="1.20.81.30">
    <property type="entry name" value="Type II secretion system (T2SS), domain F"/>
    <property type="match status" value="2"/>
</dbReference>
<evidence type="ECO:0000256" key="15">
    <source>
        <dbReference type="SAM" id="Phobius"/>
    </source>
</evidence>
<dbReference type="InterPro" id="IPR003004">
    <property type="entry name" value="GspF/PilC"/>
</dbReference>
<evidence type="ECO:0000256" key="2">
    <source>
        <dbReference type="ARBA" id="ARBA00004429"/>
    </source>
</evidence>
<sequence length="408" mass="44601">MTDFTYLALDTSGRERRGAVSAPTPESARGKLQDKRLYVVRLDPGLPAAATGPFWSRPLFPRDHMPAKQLAIFTRQLSTLVQVTPLEEALRTLIRQAERPRLRRVVEAVHAGVVEGRQLSEAMAREPHSFPPLYRAMIAAGERSGSLPTILERLAQLLERQAQVRSKVISALAYPLVLAVVAAFVVLALMIFVVPRVVEQFEDIGQELPLLTRLVIGVSHLLAAYWWAIGLALVAAWSLAALSMRSEERRLRRDALLLRVPFAGRLLRDLHAARMARTLATMLDSRLPLVDGLKLTAQTVHNRALRAATQKTAETVRTGGSLSGALRHAGVFPPLLVSLASSGEASGQLDTMLERAAEYLEREFDMFTTTVLALLEPAIIVVMGVVVAVIVLSVLLPILQIDALAGGL</sequence>
<dbReference type="InterPro" id="IPR011850">
    <property type="entry name" value="T2SS_GspF"/>
</dbReference>
<keyword evidence="6" id="KW-0997">Cell inner membrane</keyword>
<feature type="domain" description="Type II secretion system protein GspF" evidence="16">
    <location>
        <begin position="276"/>
        <end position="397"/>
    </location>
</feature>
<dbReference type="PRINTS" id="PR00812">
    <property type="entry name" value="BCTERIALGSPF"/>
</dbReference>
<dbReference type="GO" id="GO:0046872">
    <property type="term" value="F:metal ion binding"/>
    <property type="evidence" value="ECO:0007669"/>
    <property type="project" value="UniProtKB-KW"/>
</dbReference>
<keyword evidence="9" id="KW-0106">Calcium</keyword>
<dbReference type="InterPro" id="IPR001992">
    <property type="entry name" value="T2SS_GspF/T4SS_PilC_CS"/>
</dbReference>
<dbReference type="InterPro" id="IPR018076">
    <property type="entry name" value="T2SS_GspF_dom"/>
</dbReference>
<protein>
    <recommendedName>
        <fullName evidence="13">General secretion pathway protein F</fullName>
    </recommendedName>
</protein>
<comment type="subcellular location">
    <subcellularLocation>
        <location evidence="2 14">Cell inner membrane</location>
        <topology evidence="2 14">Multi-pass membrane protein</topology>
    </subcellularLocation>
</comment>
<evidence type="ECO:0000256" key="10">
    <source>
        <dbReference type="ARBA" id="ARBA00022927"/>
    </source>
</evidence>